<dbReference type="Proteomes" id="UP000610960">
    <property type="component" value="Unassembled WGS sequence"/>
</dbReference>
<keyword evidence="3 6" id="KW-0479">Metal-binding</keyword>
<dbReference type="EMBL" id="BMNL01000001">
    <property type="protein sequence ID" value="GGP19172.1"/>
    <property type="molecule type" value="Genomic_DNA"/>
</dbReference>
<dbReference type="PROSITE" id="PS51918">
    <property type="entry name" value="RADICAL_SAM"/>
    <property type="match status" value="1"/>
</dbReference>
<evidence type="ECO:0000259" key="7">
    <source>
        <dbReference type="PROSITE" id="PS51918"/>
    </source>
</evidence>
<accession>A0A830GTM7</accession>
<reference evidence="8" key="2">
    <citation type="submission" date="2020-09" db="EMBL/GenBank/DDBJ databases">
        <authorList>
            <person name="Sun Q."/>
            <person name="Ohkuma M."/>
        </authorList>
    </citation>
    <scope>NUCLEOTIDE SEQUENCE</scope>
    <source>
        <strain evidence="8">JCM 10088</strain>
    </source>
</reference>
<keyword evidence="4 6" id="KW-0408">Iron</keyword>
<dbReference type="GO" id="GO:0046872">
    <property type="term" value="F:metal ion binding"/>
    <property type="evidence" value="ECO:0007669"/>
    <property type="project" value="UniProtKB-KW"/>
</dbReference>
<organism evidence="8 9">
    <name type="scientific">Thermocladium modestius</name>
    <dbReference type="NCBI Taxonomy" id="62609"/>
    <lineage>
        <taxon>Archaea</taxon>
        <taxon>Thermoproteota</taxon>
        <taxon>Thermoprotei</taxon>
        <taxon>Thermoproteales</taxon>
        <taxon>Thermoproteaceae</taxon>
        <taxon>Thermocladium</taxon>
    </lineage>
</organism>
<dbReference type="InterPro" id="IPR013785">
    <property type="entry name" value="Aldolase_TIM"/>
</dbReference>
<evidence type="ECO:0000256" key="3">
    <source>
        <dbReference type="ARBA" id="ARBA00022723"/>
    </source>
</evidence>
<evidence type="ECO:0000256" key="5">
    <source>
        <dbReference type="ARBA" id="ARBA00023014"/>
    </source>
</evidence>
<dbReference type="SFLD" id="SFLDS00029">
    <property type="entry name" value="Radical_SAM"/>
    <property type="match status" value="1"/>
</dbReference>
<keyword evidence="1" id="KW-0004">4Fe-4S</keyword>
<dbReference type="CDD" id="cd01335">
    <property type="entry name" value="Radical_SAM"/>
    <property type="match status" value="1"/>
</dbReference>
<evidence type="ECO:0000256" key="1">
    <source>
        <dbReference type="ARBA" id="ARBA00022485"/>
    </source>
</evidence>
<dbReference type="InterPro" id="IPR034457">
    <property type="entry name" value="Organic_radical-activating"/>
</dbReference>
<dbReference type="InterPro" id="IPR006638">
    <property type="entry name" value="Elp3/MiaA/NifB-like_rSAM"/>
</dbReference>
<gene>
    <name evidence="8" type="ORF">GCM10007981_01780</name>
</gene>
<evidence type="ECO:0000256" key="6">
    <source>
        <dbReference type="PIRSR" id="PIRSR004869-50"/>
    </source>
</evidence>
<dbReference type="PANTHER" id="PTHR30352">
    <property type="entry name" value="PYRUVATE FORMATE-LYASE-ACTIVATING ENZYME"/>
    <property type="match status" value="1"/>
</dbReference>
<dbReference type="PANTHER" id="PTHR30352:SF5">
    <property type="entry name" value="PYRUVATE FORMATE-LYASE 1-ACTIVATING ENZYME"/>
    <property type="match status" value="1"/>
</dbReference>
<feature type="binding site" evidence="6">
    <location>
        <position position="76"/>
    </location>
    <ligand>
        <name>[4Fe-4S] cluster</name>
        <dbReference type="ChEBI" id="CHEBI:49883"/>
        <note>4Fe-4S-S-AdoMet</note>
    </ligand>
</feature>
<keyword evidence="2 6" id="KW-0949">S-adenosyl-L-methionine</keyword>
<comment type="cofactor">
    <cofactor evidence="6">
        <name>[4Fe-4S] cluster</name>
        <dbReference type="ChEBI" id="CHEBI:49883"/>
    </cofactor>
    <text evidence="6">Binds 1 [4Fe-4S] cluster. The cluster is coordinated with 3 cysteines and an exchangeable S-adenosyl-L-methionine.</text>
</comment>
<dbReference type="GO" id="GO:0051539">
    <property type="term" value="F:4 iron, 4 sulfur cluster binding"/>
    <property type="evidence" value="ECO:0007669"/>
    <property type="project" value="UniProtKB-KW"/>
</dbReference>
<evidence type="ECO:0000313" key="8">
    <source>
        <dbReference type="EMBL" id="GGP19172.1"/>
    </source>
</evidence>
<reference evidence="8" key="1">
    <citation type="journal article" date="2014" name="Int. J. Syst. Evol. Microbiol.">
        <title>Complete genome sequence of Corynebacterium casei LMG S-19264T (=DSM 44701T), isolated from a smear-ripened cheese.</title>
        <authorList>
            <consortium name="US DOE Joint Genome Institute (JGI-PGF)"/>
            <person name="Walter F."/>
            <person name="Albersmeier A."/>
            <person name="Kalinowski J."/>
            <person name="Ruckert C."/>
        </authorList>
    </citation>
    <scope>NUCLEOTIDE SEQUENCE</scope>
    <source>
        <strain evidence="8">JCM 10088</strain>
    </source>
</reference>
<dbReference type="NCBIfam" id="TIGR04337">
    <property type="entry name" value="AmmeMemoSam_rS"/>
    <property type="match status" value="1"/>
</dbReference>
<dbReference type="GO" id="GO:0003824">
    <property type="term" value="F:catalytic activity"/>
    <property type="evidence" value="ECO:0007669"/>
    <property type="project" value="InterPro"/>
</dbReference>
<feature type="domain" description="Radical SAM core" evidence="7">
    <location>
        <begin position="54"/>
        <end position="264"/>
    </location>
</feature>
<protein>
    <submittedName>
        <fullName evidence="8">AmmeMemoRadiSam system radical SAM enzyme</fullName>
    </submittedName>
</protein>
<dbReference type="SUPFAM" id="SSF102114">
    <property type="entry name" value="Radical SAM enzymes"/>
    <property type="match status" value="1"/>
</dbReference>
<evidence type="ECO:0000256" key="2">
    <source>
        <dbReference type="ARBA" id="ARBA00022691"/>
    </source>
</evidence>
<dbReference type="InterPro" id="IPR007197">
    <property type="entry name" value="rSAM"/>
</dbReference>
<dbReference type="Gene3D" id="3.20.20.70">
    <property type="entry name" value="Aldolase class I"/>
    <property type="match status" value="1"/>
</dbReference>
<name>A0A830GTM7_9CREN</name>
<dbReference type="SMART" id="SM00729">
    <property type="entry name" value="Elp3"/>
    <property type="match status" value="1"/>
</dbReference>
<dbReference type="InterPro" id="IPR027596">
    <property type="entry name" value="AmmeMemoSam_rS"/>
</dbReference>
<feature type="binding site" evidence="6">
    <location>
        <position position="73"/>
    </location>
    <ligand>
        <name>[4Fe-4S] cluster</name>
        <dbReference type="ChEBI" id="CHEBI:49883"/>
        <note>4Fe-4S-S-AdoMet</note>
    </ligand>
</feature>
<dbReference type="PIRSF" id="PIRSF004869">
    <property type="entry name" value="PflX_prd"/>
    <property type="match status" value="1"/>
</dbReference>
<proteinExistence type="predicted"/>
<evidence type="ECO:0000256" key="4">
    <source>
        <dbReference type="ARBA" id="ARBA00023004"/>
    </source>
</evidence>
<dbReference type="Pfam" id="PF04055">
    <property type="entry name" value="Radical_SAM"/>
    <property type="match status" value="1"/>
</dbReference>
<dbReference type="InterPro" id="IPR016431">
    <property type="entry name" value="Pyrv-formate_lyase-activ_prd"/>
</dbReference>
<dbReference type="SFLD" id="SFLDG01101">
    <property type="entry name" value="Uncharacterised_Radical_SAM_Su"/>
    <property type="match status" value="1"/>
</dbReference>
<feature type="binding site" evidence="6">
    <location>
        <position position="69"/>
    </location>
    <ligand>
        <name>[4Fe-4S] cluster</name>
        <dbReference type="ChEBI" id="CHEBI:49883"/>
        <note>4Fe-4S-S-AdoMet</note>
    </ligand>
</feature>
<keyword evidence="5 6" id="KW-0411">Iron-sulfur</keyword>
<sequence length="361" mass="40661">MVQCTACPRRCKVSPGLWGACGIRWNIDGKLYLMNYGRIIAAHIDPIEKKPLFHFNPGSAVFSIATTGCSWFCQYCQNSDISQRRRVEGFEVTPQLLVDLASAYGAHGFAYTYNEPTIFIEFARDVGLLAHEKGLFNSFVSNGYMTDEAIEVASQFLDAVTVDLKGNANESFLRRFVGVPSPEPIFESIKALKERGIHVEITDLVVPGVGDDLGDARRVSRWIVDELGPETPVHFLRFHPDYKMMNVPPTPVETLEKHAKVAIDEGLKYVYIGNVPGHELENTRCPSCGRVIVRRWGFRILEWNIENGKCKYCGAAINIKGELKPTWREDRFVQVPIHLFSNYTEVKLSDVKGMRIIGEEA</sequence>
<evidence type="ECO:0000313" key="9">
    <source>
        <dbReference type="Proteomes" id="UP000610960"/>
    </source>
</evidence>
<dbReference type="InterPro" id="IPR058240">
    <property type="entry name" value="rSAM_sf"/>
</dbReference>
<dbReference type="AlphaFoldDB" id="A0A830GTM7"/>
<keyword evidence="9" id="KW-1185">Reference proteome</keyword>
<comment type="caution">
    <text evidence="8">The sequence shown here is derived from an EMBL/GenBank/DDBJ whole genome shotgun (WGS) entry which is preliminary data.</text>
</comment>